<sequence>MEDPPLASLSLTHVHYDPNDPISHISAYLALVPQALCITYATLIWSTREAEVFLMFAGQMGCEALNWILKRLIKEERPRRTSSNAVDDSKSTGDRLTSRHAYSLSSGLHGKGYGMPSSHAQFVTFFAVSVTLFLMVRHNPHTANTSTTHIPTSFLERLALSGLVTAGAVAVAQSRIYLNYHTPKQVYVGVAAGAACALAWFVFTSLLRHYGWIEWGLDTKIAHYFRMRDLVVNEDLVDAGWERWQTRKRRRAEGLESKKSR</sequence>
<protein>
    <submittedName>
        <fullName evidence="1">Uncharacterized protein</fullName>
    </submittedName>
</protein>
<comment type="caution">
    <text evidence="1">The sequence shown here is derived from an EMBL/GenBank/DDBJ whole genome shotgun (WGS) entry which is preliminary data.</text>
</comment>
<reference evidence="1" key="1">
    <citation type="submission" date="2024-02" db="EMBL/GenBank/DDBJ databases">
        <title>Metagenome Assembled Genome of Zalaria obscura JY119.</title>
        <authorList>
            <person name="Vighnesh L."/>
            <person name="Jagadeeshwari U."/>
            <person name="Venkata Ramana C."/>
            <person name="Sasikala C."/>
        </authorList>
    </citation>
    <scope>NUCLEOTIDE SEQUENCE</scope>
    <source>
        <strain evidence="1">JY119</strain>
    </source>
</reference>
<proteinExistence type="predicted"/>
<name>A0ACC3S6S0_9PEZI</name>
<organism evidence="1 2">
    <name type="scientific">Zalaria obscura</name>
    <dbReference type="NCBI Taxonomy" id="2024903"/>
    <lineage>
        <taxon>Eukaryota</taxon>
        <taxon>Fungi</taxon>
        <taxon>Dikarya</taxon>
        <taxon>Ascomycota</taxon>
        <taxon>Pezizomycotina</taxon>
        <taxon>Dothideomycetes</taxon>
        <taxon>Dothideomycetidae</taxon>
        <taxon>Dothideales</taxon>
        <taxon>Zalariaceae</taxon>
        <taxon>Zalaria</taxon>
    </lineage>
</organism>
<evidence type="ECO:0000313" key="1">
    <source>
        <dbReference type="EMBL" id="KAK8200718.1"/>
    </source>
</evidence>
<dbReference type="EMBL" id="JAMKPW020000038">
    <property type="protein sequence ID" value="KAK8200718.1"/>
    <property type="molecule type" value="Genomic_DNA"/>
</dbReference>
<dbReference type="Proteomes" id="UP001320706">
    <property type="component" value="Unassembled WGS sequence"/>
</dbReference>
<keyword evidence="2" id="KW-1185">Reference proteome</keyword>
<accession>A0ACC3S6S0</accession>
<gene>
    <name evidence="1" type="ORF">M8818_006033</name>
</gene>
<evidence type="ECO:0000313" key="2">
    <source>
        <dbReference type="Proteomes" id="UP001320706"/>
    </source>
</evidence>